<protein>
    <recommendedName>
        <fullName evidence="1">DDE-1 domain-containing protein</fullName>
    </recommendedName>
</protein>
<feature type="domain" description="DDE-1" evidence="1">
    <location>
        <begin position="1"/>
        <end position="73"/>
    </location>
</feature>
<accession>A0A9P0PWA6</accession>
<dbReference type="AlphaFoldDB" id="A0A9P0PWA6"/>
<name>A0A9P0PWA6_ACAOB</name>
<keyword evidence="3" id="KW-1185">Reference proteome</keyword>
<dbReference type="GO" id="GO:0003676">
    <property type="term" value="F:nucleic acid binding"/>
    <property type="evidence" value="ECO:0007669"/>
    <property type="project" value="InterPro"/>
</dbReference>
<dbReference type="EMBL" id="CAKOFQ010007448">
    <property type="protein sequence ID" value="CAH2001420.1"/>
    <property type="molecule type" value="Genomic_DNA"/>
</dbReference>
<comment type="caution">
    <text evidence="2">The sequence shown here is derived from an EMBL/GenBank/DDBJ whole genome shotgun (WGS) entry which is preliminary data.</text>
</comment>
<dbReference type="Proteomes" id="UP001152888">
    <property type="component" value="Unassembled WGS sequence"/>
</dbReference>
<evidence type="ECO:0000313" key="2">
    <source>
        <dbReference type="EMBL" id="CAH2001420.1"/>
    </source>
</evidence>
<dbReference type="Pfam" id="PF03184">
    <property type="entry name" value="DDE_1"/>
    <property type="match status" value="1"/>
</dbReference>
<proteinExistence type="predicted"/>
<reference evidence="2" key="1">
    <citation type="submission" date="2022-03" db="EMBL/GenBank/DDBJ databases">
        <authorList>
            <person name="Sayadi A."/>
        </authorList>
    </citation>
    <scope>NUCLEOTIDE SEQUENCE</scope>
</reference>
<evidence type="ECO:0000259" key="1">
    <source>
        <dbReference type="Pfam" id="PF03184"/>
    </source>
</evidence>
<dbReference type="OrthoDB" id="6776594at2759"/>
<evidence type="ECO:0000313" key="3">
    <source>
        <dbReference type="Proteomes" id="UP001152888"/>
    </source>
</evidence>
<gene>
    <name evidence="2" type="ORF">ACAOBT_LOCUS26188</name>
</gene>
<dbReference type="InterPro" id="IPR004875">
    <property type="entry name" value="DDE_SF_endonuclease_dom"/>
</dbReference>
<sequence>MFLPPNCTALIQPMDQNIIQFVKQDYKKNLLLRAVSKDQPTEKTLKEFNMKDLVFALCPSWNALPSSTIKSPWKKLWPDIVTTPSNVPQISVTSEVIEQVATETQMSPEDLEIWCREMDKEENVFHEMCDEETIKEVSNYKVKSGNKAVLVENIFY</sequence>
<organism evidence="2 3">
    <name type="scientific">Acanthoscelides obtectus</name>
    <name type="common">Bean weevil</name>
    <name type="synonym">Bruchus obtectus</name>
    <dbReference type="NCBI Taxonomy" id="200917"/>
    <lineage>
        <taxon>Eukaryota</taxon>
        <taxon>Metazoa</taxon>
        <taxon>Ecdysozoa</taxon>
        <taxon>Arthropoda</taxon>
        <taxon>Hexapoda</taxon>
        <taxon>Insecta</taxon>
        <taxon>Pterygota</taxon>
        <taxon>Neoptera</taxon>
        <taxon>Endopterygota</taxon>
        <taxon>Coleoptera</taxon>
        <taxon>Polyphaga</taxon>
        <taxon>Cucujiformia</taxon>
        <taxon>Chrysomeloidea</taxon>
        <taxon>Chrysomelidae</taxon>
        <taxon>Bruchinae</taxon>
        <taxon>Bruchini</taxon>
        <taxon>Acanthoscelides</taxon>
    </lineage>
</organism>